<proteinExistence type="predicted"/>
<reference evidence="1 2" key="1">
    <citation type="submission" date="2021-06" db="EMBL/GenBank/DDBJ databases">
        <title>Caerostris darwini draft genome.</title>
        <authorList>
            <person name="Kono N."/>
            <person name="Arakawa K."/>
        </authorList>
    </citation>
    <scope>NUCLEOTIDE SEQUENCE [LARGE SCALE GENOMIC DNA]</scope>
</reference>
<dbReference type="Proteomes" id="UP001054837">
    <property type="component" value="Unassembled WGS sequence"/>
</dbReference>
<protein>
    <submittedName>
        <fullName evidence="1">Uncharacterized protein</fullName>
    </submittedName>
</protein>
<sequence>MSITCYTSVVHERRCVSDYAHGLAPYPPRPRILVQGAEPPTKERPRSKWTLRVGCGLTLIPGQIKRLSWQ</sequence>
<evidence type="ECO:0000313" key="1">
    <source>
        <dbReference type="EMBL" id="GIY83593.1"/>
    </source>
</evidence>
<gene>
    <name evidence="1" type="ORF">CDAR_32321</name>
</gene>
<comment type="caution">
    <text evidence="1">The sequence shown here is derived from an EMBL/GenBank/DDBJ whole genome shotgun (WGS) entry which is preliminary data.</text>
</comment>
<dbReference type="AlphaFoldDB" id="A0AAV4WMN0"/>
<accession>A0AAV4WMN0</accession>
<dbReference type="EMBL" id="BPLQ01014835">
    <property type="protein sequence ID" value="GIY83593.1"/>
    <property type="molecule type" value="Genomic_DNA"/>
</dbReference>
<keyword evidence="2" id="KW-1185">Reference proteome</keyword>
<name>A0AAV4WMN0_9ARAC</name>
<evidence type="ECO:0000313" key="2">
    <source>
        <dbReference type="Proteomes" id="UP001054837"/>
    </source>
</evidence>
<organism evidence="1 2">
    <name type="scientific">Caerostris darwini</name>
    <dbReference type="NCBI Taxonomy" id="1538125"/>
    <lineage>
        <taxon>Eukaryota</taxon>
        <taxon>Metazoa</taxon>
        <taxon>Ecdysozoa</taxon>
        <taxon>Arthropoda</taxon>
        <taxon>Chelicerata</taxon>
        <taxon>Arachnida</taxon>
        <taxon>Araneae</taxon>
        <taxon>Araneomorphae</taxon>
        <taxon>Entelegynae</taxon>
        <taxon>Araneoidea</taxon>
        <taxon>Araneidae</taxon>
        <taxon>Caerostris</taxon>
    </lineage>
</organism>